<dbReference type="OrthoDB" id="9983560at2759"/>
<dbReference type="InterPro" id="IPR050416">
    <property type="entry name" value="FAD-linked_Oxidoreductase"/>
</dbReference>
<feature type="chain" id="PRO_5019153538" description="FAD-binding PCMH-type domain-containing protein" evidence="6">
    <location>
        <begin position="21"/>
        <end position="628"/>
    </location>
</feature>
<evidence type="ECO:0000313" key="9">
    <source>
        <dbReference type="Proteomes" id="UP000284842"/>
    </source>
</evidence>
<organism evidence="8 9">
    <name type="scientific">Panaeolus cyanescens</name>
    <dbReference type="NCBI Taxonomy" id="181874"/>
    <lineage>
        <taxon>Eukaryota</taxon>
        <taxon>Fungi</taxon>
        <taxon>Dikarya</taxon>
        <taxon>Basidiomycota</taxon>
        <taxon>Agaricomycotina</taxon>
        <taxon>Agaricomycetes</taxon>
        <taxon>Agaricomycetidae</taxon>
        <taxon>Agaricales</taxon>
        <taxon>Agaricineae</taxon>
        <taxon>Galeropsidaceae</taxon>
        <taxon>Panaeolus</taxon>
    </lineage>
</organism>
<dbReference type="InterPro" id="IPR006094">
    <property type="entry name" value="Oxid_FAD_bind_N"/>
</dbReference>
<evidence type="ECO:0000256" key="6">
    <source>
        <dbReference type="SAM" id="SignalP"/>
    </source>
</evidence>
<accession>A0A409YL22</accession>
<gene>
    <name evidence="8" type="ORF">CVT24_007505</name>
</gene>
<keyword evidence="4" id="KW-0274">FAD</keyword>
<sequence length="628" mass="67906">MLGLSYIALALALATSSIEAKITCKCLPGSPCFPSNPVIKSFEKTLSEPLIHPRPMGSVCFPNDPTFNQAACDDVKSKWHNGAFRTSVPEAAQFINWETMINSTAVDQCDPFGDVNDPANTCLQGRVPWGVVKVKTIADIQKTVRFASRHNLKLIVKNTGHENLGRSFGHSSIMLWTHNMQEIKFSDRFVPKGAPRGTTGVTAVTIEPGVQWGTLYKAVADRGQLIVGGIGAGGSVGAGGGWPMGGGHSVLSPFYGLGVDNILEETVVLPSGEHVTANRYTNPDLFWALRGGGGPSFGILTSVTYKTHPAPPVTAAFLVANTTTEQGRTELFKEWVKIHPTLVDSGWAGFWPYSGTQFFLTLMAMGSPPTNPKANATLQGFYDKIATISGVEIDLEFFLTLMAMGSPPTNPKANATLQGFYDKIATISGVEIDLEVTRPYTGFQQWYDENFINSQHGIGFNYTIGDFSGVPAAVASVLIPRDTFENDPEELANALLELDDARPFLVGGGVVSNVAPDAMAVNPAFRGMLSDITIALSWNVTTATPQEVLSVEQTVTEWADGIRAVTKSPGAYVNEAEILVPKFQDAYWGSNYPRLRSFKQKLDPKDLLIVRQGVNSEGWDDEVICKTT</sequence>
<dbReference type="Gene3D" id="3.40.462.20">
    <property type="match status" value="1"/>
</dbReference>
<evidence type="ECO:0000313" key="8">
    <source>
        <dbReference type="EMBL" id="PPR03773.1"/>
    </source>
</evidence>
<evidence type="ECO:0000256" key="2">
    <source>
        <dbReference type="ARBA" id="ARBA00005466"/>
    </source>
</evidence>
<feature type="domain" description="FAD-binding PCMH-type" evidence="7">
    <location>
        <begin position="124"/>
        <end position="310"/>
    </location>
</feature>
<reference evidence="8 9" key="1">
    <citation type="journal article" date="2018" name="Evol. Lett.">
        <title>Horizontal gene cluster transfer increased hallucinogenic mushroom diversity.</title>
        <authorList>
            <person name="Reynolds H.T."/>
            <person name="Vijayakumar V."/>
            <person name="Gluck-Thaler E."/>
            <person name="Korotkin H.B."/>
            <person name="Matheny P.B."/>
            <person name="Slot J.C."/>
        </authorList>
    </citation>
    <scope>NUCLEOTIDE SEQUENCE [LARGE SCALE GENOMIC DNA]</scope>
    <source>
        <strain evidence="8 9">2629</strain>
    </source>
</reference>
<evidence type="ECO:0000256" key="3">
    <source>
        <dbReference type="ARBA" id="ARBA00022630"/>
    </source>
</evidence>
<feature type="signal peptide" evidence="6">
    <location>
        <begin position="1"/>
        <end position="20"/>
    </location>
</feature>
<comment type="cofactor">
    <cofactor evidence="1">
        <name>FAD</name>
        <dbReference type="ChEBI" id="CHEBI:57692"/>
    </cofactor>
</comment>
<comment type="caution">
    <text evidence="8">The sequence shown here is derived from an EMBL/GenBank/DDBJ whole genome shotgun (WGS) entry which is preliminary data.</text>
</comment>
<evidence type="ECO:0000256" key="4">
    <source>
        <dbReference type="ARBA" id="ARBA00022827"/>
    </source>
</evidence>
<dbReference type="PROSITE" id="PS51387">
    <property type="entry name" value="FAD_PCMH"/>
    <property type="match status" value="1"/>
</dbReference>
<dbReference type="InterPro" id="IPR016169">
    <property type="entry name" value="FAD-bd_PCMH_sub2"/>
</dbReference>
<dbReference type="InterPro" id="IPR012951">
    <property type="entry name" value="BBE"/>
</dbReference>
<dbReference type="AlphaFoldDB" id="A0A409YL22"/>
<dbReference type="STRING" id="181874.A0A409YL22"/>
<keyword evidence="3" id="KW-0285">Flavoprotein</keyword>
<evidence type="ECO:0000259" key="7">
    <source>
        <dbReference type="PROSITE" id="PS51387"/>
    </source>
</evidence>
<keyword evidence="6" id="KW-0732">Signal</keyword>
<dbReference type="GO" id="GO:0071949">
    <property type="term" value="F:FAD binding"/>
    <property type="evidence" value="ECO:0007669"/>
    <property type="project" value="InterPro"/>
</dbReference>
<proteinExistence type="inferred from homology"/>
<dbReference type="Gene3D" id="3.30.465.10">
    <property type="match status" value="2"/>
</dbReference>
<dbReference type="EMBL" id="NHTK01001023">
    <property type="protein sequence ID" value="PPR03773.1"/>
    <property type="molecule type" value="Genomic_DNA"/>
</dbReference>
<dbReference type="InterPro" id="IPR036318">
    <property type="entry name" value="FAD-bd_PCMH-like_sf"/>
</dbReference>
<dbReference type="Proteomes" id="UP000284842">
    <property type="component" value="Unassembled WGS sequence"/>
</dbReference>
<dbReference type="PANTHER" id="PTHR42973">
    <property type="entry name" value="BINDING OXIDOREDUCTASE, PUTATIVE (AFU_ORTHOLOGUE AFUA_1G17690)-RELATED"/>
    <property type="match status" value="1"/>
</dbReference>
<evidence type="ECO:0000256" key="1">
    <source>
        <dbReference type="ARBA" id="ARBA00001974"/>
    </source>
</evidence>
<keyword evidence="9" id="KW-1185">Reference proteome</keyword>
<dbReference type="Pfam" id="PF01565">
    <property type="entry name" value="FAD_binding_4"/>
    <property type="match status" value="1"/>
</dbReference>
<comment type="similarity">
    <text evidence="2">Belongs to the oxygen-dependent FAD-linked oxidoreductase family.</text>
</comment>
<keyword evidence="5" id="KW-0560">Oxidoreductase</keyword>
<dbReference type="InParanoid" id="A0A409YL22"/>
<name>A0A409YL22_9AGAR</name>
<dbReference type="PANTHER" id="PTHR42973:SF39">
    <property type="entry name" value="FAD-BINDING PCMH-TYPE DOMAIN-CONTAINING PROTEIN"/>
    <property type="match status" value="1"/>
</dbReference>
<protein>
    <recommendedName>
        <fullName evidence="7">FAD-binding PCMH-type domain-containing protein</fullName>
    </recommendedName>
</protein>
<dbReference type="SUPFAM" id="SSF56176">
    <property type="entry name" value="FAD-binding/transporter-associated domain-like"/>
    <property type="match status" value="1"/>
</dbReference>
<dbReference type="Pfam" id="PF08031">
    <property type="entry name" value="BBE"/>
    <property type="match status" value="1"/>
</dbReference>
<dbReference type="GO" id="GO:0016491">
    <property type="term" value="F:oxidoreductase activity"/>
    <property type="evidence" value="ECO:0007669"/>
    <property type="project" value="UniProtKB-KW"/>
</dbReference>
<evidence type="ECO:0000256" key="5">
    <source>
        <dbReference type="ARBA" id="ARBA00023002"/>
    </source>
</evidence>
<dbReference type="InterPro" id="IPR016166">
    <property type="entry name" value="FAD-bd_PCMH"/>
</dbReference>